<dbReference type="Gramene" id="OPUNC02G08880.1">
    <property type="protein sequence ID" value="OPUNC02G08880.1"/>
    <property type="gene ID" value="OPUNC02G08880"/>
</dbReference>
<protein>
    <submittedName>
        <fullName evidence="1">Uncharacterized protein</fullName>
    </submittedName>
</protein>
<organism evidence="1">
    <name type="scientific">Oryza punctata</name>
    <name type="common">Red rice</name>
    <dbReference type="NCBI Taxonomy" id="4537"/>
    <lineage>
        <taxon>Eukaryota</taxon>
        <taxon>Viridiplantae</taxon>
        <taxon>Streptophyta</taxon>
        <taxon>Embryophyta</taxon>
        <taxon>Tracheophyta</taxon>
        <taxon>Spermatophyta</taxon>
        <taxon>Magnoliopsida</taxon>
        <taxon>Liliopsida</taxon>
        <taxon>Poales</taxon>
        <taxon>Poaceae</taxon>
        <taxon>BOP clade</taxon>
        <taxon>Oryzoideae</taxon>
        <taxon>Oryzeae</taxon>
        <taxon>Oryzinae</taxon>
        <taxon>Oryza</taxon>
    </lineage>
</organism>
<dbReference type="AlphaFoldDB" id="A0A0E0JXS2"/>
<dbReference type="EnsemblPlants" id="OPUNC02G08880.1">
    <property type="protein sequence ID" value="OPUNC02G08880.1"/>
    <property type="gene ID" value="OPUNC02G08880"/>
</dbReference>
<name>A0A0E0JXS2_ORYPU</name>
<evidence type="ECO:0000313" key="2">
    <source>
        <dbReference type="Proteomes" id="UP000026962"/>
    </source>
</evidence>
<dbReference type="HOGENOM" id="CLU_1952307_0_0_1"/>
<sequence length="129" mass="13926">MAKAGKSRRYSASKGILGESISDEGHMANYKDFAIDQAQPIDPLKAHMNIGRTGAPHAIPYSLHGLGRSFLLTLAREGLMAKAGKSRRYSASKGILGEGISDEGHMANYKDFAIDQAQPIDPLKAHMCK</sequence>
<dbReference type="Proteomes" id="UP000026962">
    <property type="component" value="Chromosome 2"/>
</dbReference>
<reference evidence="1" key="2">
    <citation type="submission" date="2018-05" db="EMBL/GenBank/DDBJ databases">
        <title>OpunRS2 (Oryza punctata Reference Sequence Version 2).</title>
        <authorList>
            <person name="Zhang J."/>
            <person name="Kudrna D."/>
            <person name="Lee S."/>
            <person name="Talag J."/>
            <person name="Welchert J."/>
            <person name="Wing R.A."/>
        </authorList>
    </citation>
    <scope>NUCLEOTIDE SEQUENCE [LARGE SCALE GENOMIC DNA]</scope>
</reference>
<proteinExistence type="predicted"/>
<keyword evidence="2" id="KW-1185">Reference proteome</keyword>
<accession>A0A0E0JXS2</accession>
<reference evidence="1" key="1">
    <citation type="submission" date="2015-04" db="UniProtKB">
        <authorList>
            <consortium name="EnsemblPlants"/>
        </authorList>
    </citation>
    <scope>IDENTIFICATION</scope>
</reference>
<evidence type="ECO:0000313" key="1">
    <source>
        <dbReference type="EnsemblPlants" id="OPUNC02G08880.1"/>
    </source>
</evidence>